<dbReference type="AlphaFoldDB" id="A0A1T5JZN3"/>
<protein>
    <submittedName>
        <fullName evidence="2">Uncharacterized protein</fullName>
    </submittedName>
</protein>
<accession>A0A1T5JZN3</accession>
<reference evidence="2 3" key="1">
    <citation type="submission" date="2017-02" db="EMBL/GenBank/DDBJ databases">
        <authorList>
            <person name="Peterson S.W."/>
        </authorList>
    </citation>
    <scope>NUCLEOTIDE SEQUENCE [LARGE SCALE GENOMIC DNA]</scope>
    <source>
        <strain evidence="2 3">DSM 25262</strain>
    </source>
</reference>
<name>A0A1T5JZN3_9BACT</name>
<sequence>MKNKAILFLSIAAILTLSFTFVSVNRFSTKGAEGVQNKVDKTSSAQPGGFAMEDKL</sequence>
<evidence type="ECO:0000313" key="3">
    <source>
        <dbReference type="Proteomes" id="UP000190961"/>
    </source>
</evidence>
<keyword evidence="3" id="KW-1185">Reference proteome</keyword>
<dbReference type="EMBL" id="FUZU01000001">
    <property type="protein sequence ID" value="SKC56708.1"/>
    <property type="molecule type" value="Genomic_DNA"/>
</dbReference>
<evidence type="ECO:0000256" key="1">
    <source>
        <dbReference type="SAM" id="MobiDB-lite"/>
    </source>
</evidence>
<feature type="region of interest" description="Disordered" evidence="1">
    <location>
        <begin position="36"/>
        <end position="56"/>
    </location>
</feature>
<proteinExistence type="predicted"/>
<organism evidence="2 3">
    <name type="scientific">Ohtaekwangia koreensis</name>
    <dbReference type="NCBI Taxonomy" id="688867"/>
    <lineage>
        <taxon>Bacteria</taxon>
        <taxon>Pseudomonadati</taxon>
        <taxon>Bacteroidota</taxon>
        <taxon>Cytophagia</taxon>
        <taxon>Cytophagales</taxon>
        <taxon>Fulvivirgaceae</taxon>
        <taxon>Ohtaekwangia</taxon>
    </lineage>
</organism>
<dbReference type="RefSeq" id="WP_159453630.1">
    <property type="nucleotide sequence ID" value="NZ_FUZU01000001.1"/>
</dbReference>
<dbReference type="STRING" id="688867.SAMN05660236_1629"/>
<dbReference type="Proteomes" id="UP000190961">
    <property type="component" value="Unassembled WGS sequence"/>
</dbReference>
<gene>
    <name evidence="2" type="ORF">SAMN05660236_1629</name>
</gene>
<evidence type="ECO:0000313" key="2">
    <source>
        <dbReference type="EMBL" id="SKC56708.1"/>
    </source>
</evidence>